<organism evidence="1 2">
    <name type="scientific">Pectobacterium odoriferum</name>
    <dbReference type="NCBI Taxonomy" id="78398"/>
    <lineage>
        <taxon>Bacteria</taxon>
        <taxon>Pseudomonadati</taxon>
        <taxon>Pseudomonadota</taxon>
        <taxon>Gammaproteobacteria</taxon>
        <taxon>Enterobacterales</taxon>
        <taxon>Pectobacteriaceae</taxon>
        <taxon>Pectobacterium</taxon>
    </lineage>
</organism>
<comment type="caution">
    <text evidence="1">The sequence shown here is derived from an EMBL/GenBank/DDBJ whole genome shotgun (WGS) entry which is preliminary data.</text>
</comment>
<keyword evidence="2" id="KW-1185">Reference proteome</keyword>
<protein>
    <submittedName>
        <fullName evidence="1">Uncharacterized protein</fullName>
    </submittedName>
</protein>
<proteinExistence type="predicted"/>
<name>A0ABR4VJN3_9GAMM</name>
<evidence type="ECO:0000313" key="2">
    <source>
        <dbReference type="Proteomes" id="UP000029447"/>
    </source>
</evidence>
<reference evidence="1 2" key="1">
    <citation type="submission" date="2014-08" db="EMBL/GenBank/DDBJ databases">
        <title>Genome sequences of NCPPB Pectobacterium isolates.</title>
        <authorList>
            <person name="Glover R.H."/>
            <person name="Sapp M."/>
            <person name="Elphinstone J."/>
        </authorList>
    </citation>
    <scope>NUCLEOTIDE SEQUENCE [LARGE SCALE GENOMIC DNA]</scope>
    <source>
        <strain evidence="1 2">NCPPB3841</strain>
    </source>
</reference>
<dbReference type="Pfam" id="PF17400">
    <property type="entry name" value="DUF5406"/>
    <property type="match status" value="1"/>
</dbReference>
<gene>
    <name evidence="1" type="ORF">KU75_21875</name>
</gene>
<dbReference type="InterPro" id="IPR035387">
    <property type="entry name" value="DUF5406"/>
</dbReference>
<dbReference type="EMBL" id="JQOF01000032">
    <property type="protein sequence ID" value="KGA39560.1"/>
    <property type="molecule type" value="Genomic_DNA"/>
</dbReference>
<accession>A0ABR4VJN3</accession>
<evidence type="ECO:0000313" key="1">
    <source>
        <dbReference type="EMBL" id="KGA39560.1"/>
    </source>
</evidence>
<sequence>MTNKSRVMNYDPNLVLCGRMAKQMVRLTFGQWEYRGVFDVAVMGNISGLDVIRVAVENLYESLPCGVIPFDDIKYAIIELGELTSNDEDLRGEEWLFDMLIGAEIISIEPGEPL</sequence>
<dbReference type="RefSeq" id="WP_044208596.1">
    <property type="nucleotide sequence ID" value="NZ_JQOF01000032.1"/>
</dbReference>
<dbReference type="Proteomes" id="UP000029447">
    <property type="component" value="Unassembled WGS sequence"/>
</dbReference>